<keyword evidence="1" id="KW-1133">Transmembrane helix</keyword>
<dbReference type="EMBL" id="JABFRW010000209">
    <property type="protein sequence ID" value="NOT35663.1"/>
    <property type="molecule type" value="Genomic_DNA"/>
</dbReference>
<reference evidence="2 3" key="1">
    <citation type="submission" date="2020-04" db="EMBL/GenBank/DDBJ databases">
        <title>Metagenomic profiling of ammonia- and methane-oxidizing microorganisms in a Dutch drinking water treatment plant.</title>
        <authorList>
            <person name="Poghosyan L."/>
            <person name="Leucker S."/>
        </authorList>
    </citation>
    <scope>NUCLEOTIDE SEQUENCE [LARGE SCALE GENOMIC DNA]</scope>
    <source>
        <strain evidence="2">S-RSF-IL-03</strain>
    </source>
</reference>
<keyword evidence="1" id="KW-0812">Transmembrane</keyword>
<feature type="transmembrane region" description="Helical" evidence="1">
    <location>
        <begin position="101"/>
        <end position="123"/>
    </location>
</feature>
<name>A0A849SPF7_UNCEI</name>
<keyword evidence="1" id="KW-0472">Membrane</keyword>
<comment type="caution">
    <text evidence="2">The sequence shown here is derived from an EMBL/GenBank/DDBJ whole genome shotgun (WGS) entry which is preliminary data.</text>
</comment>
<organism evidence="2 3">
    <name type="scientific">Eiseniibacteriota bacterium</name>
    <dbReference type="NCBI Taxonomy" id="2212470"/>
    <lineage>
        <taxon>Bacteria</taxon>
        <taxon>Candidatus Eiseniibacteriota</taxon>
    </lineage>
</organism>
<dbReference type="Proteomes" id="UP000580839">
    <property type="component" value="Unassembled WGS sequence"/>
</dbReference>
<evidence type="ECO:0000313" key="3">
    <source>
        <dbReference type="Proteomes" id="UP000580839"/>
    </source>
</evidence>
<accession>A0A849SPF7</accession>
<evidence type="ECO:0000256" key="1">
    <source>
        <dbReference type="SAM" id="Phobius"/>
    </source>
</evidence>
<evidence type="ECO:0000313" key="2">
    <source>
        <dbReference type="EMBL" id="NOT35663.1"/>
    </source>
</evidence>
<feature type="transmembrane region" description="Helical" evidence="1">
    <location>
        <begin position="6"/>
        <end position="29"/>
    </location>
</feature>
<gene>
    <name evidence="2" type="ORF">HOP12_16100</name>
</gene>
<evidence type="ECO:0008006" key="4">
    <source>
        <dbReference type="Google" id="ProtNLM"/>
    </source>
</evidence>
<proteinExistence type="predicted"/>
<feature type="transmembrane region" description="Helical" evidence="1">
    <location>
        <begin position="167"/>
        <end position="184"/>
    </location>
</feature>
<protein>
    <recommendedName>
        <fullName evidence="4">DUF1761 domain-containing protein</fullName>
    </recommendedName>
</protein>
<sequence length="186" mass="20517">MVTVMSLWLPILVSAVIVFVASAIIHMVLPYHRSNFGKVPAEDGVMEALRKFSIPAGDYMLPSAGSPDAMKDPAYKAKLKQGPVVLMTVLPSGGYTMGRNLFVWFLFCLGVSVIAAYVTGRAVGAGTRYLEVFRFAGVTSFIAYALAQWQESIWHQRKWSTTFKHTFDGLVFGLLTAGTFGWLWPN</sequence>
<dbReference type="AlphaFoldDB" id="A0A849SPF7"/>
<feature type="transmembrane region" description="Helical" evidence="1">
    <location>
        <begin position="129"/>
        <end position="147"/>
    </location>
</feature>